<reference evidence="1 2" key="1">
    <citation type="submission" date="2024-09" db="EMBL/GenBank/DDBJ databases">
        <title>Rethinking Asexuality: The Enigmatic Case of Functional Sexual Genes in Lepraria (Stereocaulaceae).</title>
        <authorList>
            <person name="Doellman M."/>
            <person name="Sun Y."/>
            <person name="Barcenas-Pena A."/>
            <person name="Lumbsch H.T."/>
            <person name="Grewe F."/>
        </authorList>
    </citation>
    <scope>NUCLEOTIDE SEQUENCE [LARGE SCALE GENOMIC DNA]</scope>
    <source>
        <strain evidence="1 2">Grewe 0041</strain>
    </source>
</reference>
<sequence length="157" mass="17808">MYGVPSGACTYVITEFVQAPQTQAEPFYAEIEVFNRKEIKEILSGHLQAYYEYHCNRAEDLTENVLETAQLDADTGSNVFEALFADKEEFRDRKSSRKFLETATCSVYTKVLHKLLAWVKDLVSLHGGEKGTIHRSSDTPEEIGGSLVSFVTKNQFW</sequence>
<evidence type="ECO:0000313" key="1">
    <source>
        <dbReference type="EMBL" id="KAL2057843.1"/>
    </source>
</evidence>
<keyword evidence="2" id="KW-1185">Reference proteome</keyword>
<organism evidence="1 2">
    <name type="scientific">Lepraria finkii</name>
    <dbReference type="NCBI Taxonomy" id="1340010"/>
    <lineage>
        <taxon>Eukaryota</taxon>
        <taxon>Fungi</taxon>
        <taxon>Dikarya</taxon>
        <taxon>Ascomycota</taxon>
        <taxon>Pezizomycotina</taxon>
        <taxon>Lecanoromycetes</taxon>
        <taxon>OSLEUM clade</taxon>
        <taxon>Lecanoromycetidae</taxon>
        <taxon>Lecanorales</taxon>
        <taxon>Lecanorineae</taxon>
        <taxon>Stereocaulaceae</taxon>
        <taxon>Lepraria</taxon>
    </lineage>
</organism>
<name>A0ABR4BJJ3_9LECA</name>
<protein>
    <submittedName>
        <fullName evidence="1">Uncharacterized protein</fullName>
    </submittedName>
</protein>
<proteinExistence type="predicted"/>
<dbReference type="EMBL" id="JBHFEH010000003">
    <property type="protein sequence ID" value="KAL2057843.1"/>
    <property type="molecule type" value="Genomic_DNA"/>
</dbReference>
<accession>A0ABR4BJJ3</accession>
<comment type="caution">
    <text evidence="1">The sequence shown here is derived from an EMBL/GenBank/DDBJ whole genome shotgun (WGS) entry which is preliminary data.</text>
</comment>
<evidence type="ECO:0000313" key="2">
    <source>
        <dbReference type="Proteomes" id="UP001590951"/>
    </source>
</evidence>
<gene>
    <name evidence="1" type="ORF">ABVK25_001460</name>
</gene>
<dbReference type="Proteomes" id="UP001590951">
    <property type="component" value="Unassembled WGS sequence"/>
</dbReference>